<feature type="compositionally biased region" description="Polar residues" evidence="4">
    <location>
        <begin position="464"/>
        <end position="479"/>
    </location>
</feature>
<feature type="region of interest" description="Disordered" evidence="4">
    <location>
        <begin position="1"/>
        <end position="38"/>
    </location>
</feature>
<dbReference type="Proteomes" id="UP000736335">
    <property type="component" value="Unassembled WGS sequence"/>
</dbReference>
<feature type="compositionally biased region" description="Polar residues" evidence="4">
    <location>
        <begin position="487"/>
        <end position="502"/>
    </location>
</feature>
<feature type="repeat" description="WD" evidence="3">
    <location>
        <begin position="619"/>
        <end position="652"/>
    </location>
</feature>
<keyword evidence="5" id="KW-1133">Transmembrane helix</keyword>
<dbReference type="AlphaFoldDB" id="A0A9P6HKC3"/>
<dbReference type="InterPro" id="IPR001680">
    <property type="entry name" value="WD40_rpt"/>
</dbReference>
<name>A0A9P6HKC3_9AGAM</name>
<keyword evidence="7" id="KW-1185">Reference proteome</keyword>
<sequence length="1039" mass="115869">MSGRRPNAQSHVLTPPSLLESGTSTPRHNTRKRGAAKRKQTLLSLLDALNELTNDEEAFPKESTLEPSFQDDRDVPTVDEHLQTIGAESFARFERNMINFDKQLRNFSHAARQLGSSVGILSSAYHLRERITQILYLFHENAAHLFPRKVHHQDMSTQVNHQPLKTKRRSKPPPNVRTPVITTDLDTEDFPDQMSHFAEDISNFLNCLNEFPEFRDEVVNASISVFQGDLKYWASCLRQYSGSFKNPAVQRYLHDLSSDIGEHIASITSALSLFIEVGKSLHLMWWYQFSYGDTVGPAANAVNAFWFTSLVFSIAAAVNSLLGLTWKQAMYRSPRHLVPWWVSMWIKRSPLMFLVLSVACFSAGLIAFAYSSGQHAVTSTITTVFSAFSSFGLTAVSAWFASERMVFNRHKGRKWLADILDDVTASSYKWMKDAAPEKSKTALTWGARVVRRASVPLRRMSAILSRSSDSTERTASARSTPPPCTSAEFSPSMGFTTPKSNLISPIKPVVQFQLGREEQHSNETSGRPSDASPVTSPTISPPSPEPVTEVSATRTKFRSLARSAVMVNRLIGIGEEAKARVSISLTDGKVSDQKAVRPRSSRVAGLVPKLQNMAPTQDIAAHAALVRHMEFSPDGKFLATSSWDRSSLIFHVGEQFIPSQVLLHFNGFVGQVAWSPSGNLIMTKLPRAIKIWTQDGVCRKTIERKRPVQSVAWMPQGEAFLSVEENSIVRLNINGTLLDTYKFERMSLHDVAVTSDCQRIFVVGTTIMSPDNLQPSRSRNEKQIITFNLDRNEIENRVPVLHEVRDITVSQSNQFVLVSYENRAPPQLWKVELVKRQTGSTNTPQGTIVRLSLRHTYMPKTIVDFAGPSYFGGKDDQLIVCAGKGRPHFSRRSITSMTKLLMLFVHIPSTAGDIHIWDRESAALLHHVRAQMVGGDLTCLAWNPAADPFMSATGSHDGAVRVWTMVERSSQPSPYIYPEFTFRSEGRGGGTPRTRSPSLYPPESDNRFGSTSTEGGLKAHELRASLDELGVQLRAGNRL</sequence>
<keyword evidence="1 3" id="KW-0853">WD repeat</keyword>
<dbReference type="Gene3D" id="2.130.10.10">
    <property type="entry name" value="YVTN repeat-like/Quinoprotein amine dehydrogenase"/>
    <property type="match status" value="2"/>
</dbReference>
<evidence type="ECO:0000313" key="6">
    <source>
        <dbReference type="EMBL" id="KAF9788634.1"/>
    </source>
</evidence>
<comment type="caution">
    <text evidence="6">The sequence shown here is derived from an EMBL/GenBank/DDBJ whole genome shotgun (WGS) entry which is preliminary data.</text>
</comment>
<evidence type="ECO:0000256" key="3">
    <source>
        <dbReference type="PROSITE-ProRule" id="PRU00221"/>
    </source>
</evidence>
<proteinExistence type="predicted"/>
<dbReference type="Pfam" id="PF00400">
    <property type="entry name" value="WD40"/>
    <property type="match status" value="2"/>
</dbReference>
<evidence type="ECO:0000256" key="5">
    <source>
        <dbReference type="SAM" id="Phobius"/>
    </source>
</evidence>
<evidence type="ECO:0000256" key="2">
    <source>
        <dbReference type="ARBA" id="ARBA00022737"/>
    </source>
</evidence>
<dbReference type="GO" id="GO:0034657">
    <property type="term" value="C:GID complex"/>
    <property type="evidence" value="ECO:0007669"/>
    <property type="project" value="TreeGrafter"/>
</dbReference>
<keyword evidence="5" id="KW-0472">Membrane</keyword>
<reference evidence="6" key="1">
    <citation type="journal article" date="2020" name="Nat. Commun.">
        <title>Large-scale genome sequencing of mycorrhizal fungi provides insights into the early evolution of symbiotic traits.</title>
        <authorList>
            <person name="Miyauchi S."/>
            <person name="Kiss E."/>
            <person name="Kuo A."/>
            <person name="Drula E."/>
            <person name="Kohler A."/>
            <person name="Sanchez-Garcia M."/>
            <person name="Morin E."/>
            <person name="Andreopoulos B."/>
            <person name="Barry K.W."/>
            <person name="Bonito G."/>
            <person name="Buee M."/>
            <person name="Carver A."/>
            <person name="Chen C."/>
            <person name="Cichocki N."/>
            <person name="Clum A."/>
            <person name="Culley D."/>
            <person name="Crous P.W."/>
            <person name="Fauchery L."/>
            <person name="Girlanda M."/>
            <person name="Hayes R.D."/>
            <person name="Keri Z."/>
            <person name="LaButti K."/>
            <person name="Lipzen A."/>
            <person name="Lombard V."/>
            <person name="Magnuson J."/>
            <person name="Maillard F."/>
            <person name="Murat C."/>
            <person name="Nolan M."/>
            <person name="Ohm R.A."/>
            <person name="Pangilinan J."/>
            <person name="Pereira M.F."/>
            <person name="Perotto S."/>
            <person name="Peter M."/>
            <person name="Pfister S."/>
            <person name="Riley R."/>
            <person name="Sitrit Y."/>
            <person name="Stielow J.B."/>
            <person name="Szollosi G."/>
            <person name="Zifcakova L."/>
            <person name="Stursova M."/>
            <person name="Spatafora J.W."/>
            <person name="Tedersoo L."/>
            <person name="Vaario L.M."/>
            <person name="Yamada A."/>
            <person name="Yan M."/>
            <person name="Wang P."/>
            <person name="Xu J."/>
            <person name="Bruns T."/>
            <person name="Baldrian P."/>
            <person name="Vilgalys R."/>
            <person name="Dunand C."/>
            <person name="Henrissat B."/>
            <person name="Grigoriev I.V."/>
            <person name="Hibbett D."/>
            <person name="Nagy L.G."/>
            <person name="Martin F.M."/>
        </authorList>
    </citation>
    <scope>NUCLEOTIDE SEQUENCE</scope>
    <source>
        <strain evidence="6">UH-Tt-Lm1</strain>
    </source>
</reference>
<dbReference type="SMART" id="SM00320">
    <property type="entry name" value="WD40"/>
    <property type="match status" value="4"/>
</dbReference>
<evidence type="ECO:0000256" key="4">
    <source>
        <dbReference type="SAM" id="MobiDB-lite"/>
    </source>
</evidence>
<dbReference type="OrthoDB" id="972532at2759"/>
<dbReference type="GO" id="GO:0043161">
    <property type="term" value="P:proteasome-mediated ubiquitin-dependent protein catabolic process"/>
    <property type="evidence" value="ECO:0007669"/>
    <property type="project" value="TreeGrafter"/>
</dbReference>
<dbReference type="InterPro" id="IPR051350">
    <property type="entry name" value="WD_repeat-ST_regulator"/>
</dbReference>
<dbReference type="EMBL" id="WIUZ02000004">
    <property type="protein sequence ID" value="KAF9788634.1"/>
    <property type="molecule type" value="Genomic_DNA"/>
</dbReference>
<dbReference type="PANTHER" id="PTHR22838">
    <property type="entry name" value="WD REPEAT PROTEIN 26-RELATED"/>
    <property type="match status" value="1"/>
</dbReference>
<dbReference type="SUPFAM" id="SSF63829">
    <property type="entry name" value="Calcium-dependent phosphotriesterase"/>
    <property type="match status" value="1"/>
</dbReference>
<keyword evidence="2" id="KW-0677">Repeat</keyword>
<dbReference type="InterPro" id="IPR015943">
    <property type="entry name" value="WD40/YVTN_repeat-like_dom_sf"/>
</dbReference>
<evidence type="ECO:0000256" key="1">
    <source>
        <dbReference type="ARBA" id="ARBA00022574"/>
    </source>
</evidence>
<feature type="transmembrane region" description="Helical" evidence="5">
    <location>
        <begin position="304"/>
        <end position="326"/>
    </location>
</feature>
<feature type="transmembrane region" description="Helical" evidence="5">
    <location>
        <begin position="376"/>
        <end position="401"/>
    </location>
</feature>
<dbReference type="PROSITE" id="PS50082">
    <property type="entry name" value="WD_REPEATS_2"/>
    <property type="match status" value="1"/>
</dbReference>
<feature type="transmembrane region" description="Helical" evidence="5">
    <location>
        <begin position="351"/>
        <end position="370"/>
    </location>
</feature>
<reference evidence="6" key="2">
    <citation type="submission" date="2020-11" db="EMBL/GenBank/DDBJ databases">
        <authorList>
            <consortium name="DOE Joint Genome Institute"/>
            <person name="Kuo A."/>
            <person name="Miyauchi S."/>
            <person name="Kiss E."/>
            <person name="Drula E."/>
            <person name="Kohler A."/>
            <person name="Sanchez-Garcia M."/>
            <person name="Andreopoulos B."/>
            <person name="Barry K.W."/>
            <person name="Bonito G."/>
            <person name="Buee M."/>
            <person name="Carver A."/>
            <person name="Chen C."/>
            <person name="Cichocki N."/>
            <person name="Clum A."/>
            <person name="Culley D."/>
            <person name="Crous P.W."/>
            <person name="Fauchery L."/>
            <person name="Girlanda M."/>
            <person name="Hayes R."/>
            <person name="Keri Z."/>
            <person name="Labutti K."/>
            <person name="Lipzen A."/>
            <person name="Lombard V."/>
            <person name="Magnuson J."/>
            <person name="Maillard F."/>
            <person name="Morin E."/>
            <person name="Murat C."/>
            <person name="Nolan M."/>
            <person name="Ohm R."/>
            <person name="Pangilinan J."/>
            <person name="Pereira M."/>
            <person name="Perotto S."/>
            <person name="Peter M."/>
            <person name="Riley R."/>
            <person name="Sitrit Y."/>
            <person name="Stielow B."/>
            <person name="Szollosi G."/>
            <person name="Zifcakova L."/>
            <person name="Stursova M."/>
            <person name="Spatafora J.W."/>
            <person name="Tedersoo L."/>
            <person name="Vaario L.-M."/>
            <person name="Yamada A."/>
            <person name="Yan M."/>
            <person name="Wang P."/>
            <person name="Xu J."/>
            <person name="Bruns T."/>
            <person name="Baldrian P."/>
            <person name="Vilgalys R."/>
            <person name="Henrissat B."/>
            <person name="Grigoriev I.V."/>
            <person name="Hibbett D."/>
            <person name="Nagy L.G."/>
            <person name="Martin F.M."/>
        </authorList>
    </citation>
    <scope>NUCLEOTIDE SEQUENCE</scope>
    <source>
        <strain evidence="6">UH-Tt-Lm1</strain>
    </source>
</reference>
<protein>
    <submittedName>
        <fullName evidence="6">WD40 repeat-like protein</fullName>
    </submittedName>
</protein>
<gene>
    <name evidence="6" type="ORF">BJ322DRAFT_1183591</name>
</gene>
<feature type="region of interest" description="Disordered" evidence="4">
    <location>
        <begin position="154"/>
        <end position="177"/>
    </location>
</feature>
<evidence type="ECO:0000313" key="7">
    <source>
        <dbReference type="Proteomes" id="UP000736335"/>
    </source>
</evidence>
<feature type="region of interest" description="Disordered" evidence="4">
    <location>
        <begin position="516"/>
        <end position="552"/>
    </location>
</feature>
<feature type="region of interest" description="Disordered" evidence="4">
    <location>
        <begin position="461"/>
        <end position="502"/>
    </location>
</feature>
<organism evidence="6 7">
    <name type="scientific">Thelephora terrestris</name>
    <dbReference type="NCBI Taxonomy" id="56493"/>
    <lineage>
        <taxon>Eukaryota</taxon>
        <taxon>Fungi</taxon>
        <taxon>Dikarya</taxon>
        <taxon>Basidiomycota</taxon>
        <taxon>Agaricomycotina</taxon>
        <taxon>Agaricomycetes</taxon>
        <taxon>Thelephorales</taxon>
        <taxon>Thelephoraceae</taxon>
        <taxon>Thelephora</taxon>
    </lineage>
</organism>
<feature type="compositionally biased region" description="Basic residues" evidence="4">
    <location>
        <begin position="28"/>
        <end position="38"/>
    </location>
</feature>
<feature type="region of interest" description="Disordered" evidence="4">
    <location>
        <begin position="980"/>
        <end position="1014"/>
    </location>
</feature>
<accession>A0A9P6HKC3</accession>
<dbReference type="PANTHER" id="PTHR22838:SF0">
    <property type="entry name" value="WD REPEAT-CONTAINING PROTEIN 26"/>
    <property type="match status" value="1"/>
</dbReference>
<keyword evidence="5" id="KW-0812">Transmembrane</keyword>